<evidence type="ECO:0000256" key="2">
    <source>
        <dbReference type="PROSITE-ProRule" id="PRU00267"/>
    </source>
</evidence>
<dbReference type="PANTHER" id="PTHR48112">
    <property type="entry name" value="HIGH MOBILITY GROUP PROTEIN DSP1"/>
    <property type="match status" value="1"/>
</dbReference>
<evidence type="ECO:0000259" key="4">
    <source>
        <dbReference type="PROSITE" id="PS50118"/>
    </source>
</evidence>
<feature type="compositionally biased region" description="Acidic residues" evidence="3">
    <location>
        <begin position="36"/>
        <end position="46"/>
    </location>
</feature>
<dbReference type="InterPro" id="IPR050342">
    <property type="entry name" value="HMGB"/>
</dbReference>
<dbReference type="PROSITE" id="PS50118">
    <property type="entry name" value="HMG_BOX_2"/>
    <property type="match status" value="2"/>
</dbReference>
<dbReference type="OMA" id="HPHEYEV"/>
<dbReference type="SMART" id="SM00398">
    <property type="entry name" value="HMG"/>
    <property type="match status" value="2"/>
</dbReference>
<feature type="region of interest" description="Disordered" evidence="3">
    <location>
        <begin position="105"/>
        <end position="250"/>
    </location>
</feature>
<dbReference type="eggNOG" id="KOG0381">
    <property type="taxonomic scope" value="Eukaryota"/>
</dbReference>
<keyword evidence="2" id="KW-0539">Nucleus</keyword>
<feature type="compositionally biased region" description="Low complexity" evidence="3">
    <location>
        <begin position="232"/>
        <end position="248"/>
    </location>
</feature>
<feature type="DNA-binding region" description="HMG box" evidence="2">
    <location>
        <begin position="307"/>
        <end position="379"/>
    </location>
</feature>
<dbReference type="InterPro" id="IPR036910">
    <property type="entry name" value="HMG_box_dom_sf"/>
</dbReference>
<evidence type="ECO:0000256" key="3">
    <source>
        <dbReference type="SAM" id="MobiDB-lite"/>
    </source>
</evidence>
<feature type="DNA-binding region" description="HMG box" evidence="2">
    <location>
        <begin position="247"/>
        <end position="296"/>
    </location>
</feature>
<feature type="compositionally biased region" description="Polar residues" evidence="3">
    <location>
        <begin position="17"/>
        <end position="27"/>
    </location>
</feature>
<dbReference type="OrthoDB" id="5550281at2759"/>
<dbReference type="PANTHER" id="PTHR48112:SF22">
    <property type="entry name" value="MITOCHONDRIAL TRANSCRIPTION FACTOR A, ISOFORM B"/>
    <property type="match status" value="1"/>
</dbReference>
<dbReference type="GO" id="GO:0005634">
    <property type="term" value="C:nucleus"/>
    <property type="evidence" value="ECO:0007669"/>
    <property type="project" value="UniProtKB-UniRule"/>
</dbReference>
<evidence type="ECO:0000313" key="5">
    <source>
        <dbReference type="EMBL" id="EPB91953.1"/>
    </source>
</evidence>
<dbReference type="InterPro" id="IPR009071">
    <property type="entry name" value="HMG_box_dom"/>
</dbReference>
<feature type="domain" description="HMG box" evidence="4">
    <location>
        <begin position="307"/>
        <end position="379"/>
    </location>
</feature>
<feature type="domain" description="HMG box" evidence="4">
    <location>
        <begin position="247"/>
        <end position="296"/>
    </location>
</feature>
<accession>S2K962</accession>
<proteinExistence type="predicted"/>
<sequence length="401" mass="45502">MSIRECPWCGAFLVNVNPENSNSTSSKRTVKPGLFDEIDVSDDDEFTTTTTTTTQPKLSSLQQDDDDDDGHEFSLENILSQFKQEMKHRPMSSARPKRRKVELFDELDDSDDDNDNWNVSITSKKNKKKKKKGKETRVFQASDEDLDAVEEGRLNTNKKRYNLSFPSDSGSEYTLSDSEGSLLESSEDEQERKTKSKDDPQDYKPDPVKKAAKAKETSTSNPAATTKETKAKALPSSSSSSSTTPSASRPLGSFLIFNKEMRGKLAKENKDLSQKDLSRLVSGMWNKMSKEQKAKYANMKPTAKKLVPPPGNGYVLFKKEQFPLVQKEYNLKGEHIMRTVSTLIGVRWKNLDPDLRESYTQRAKQARQEWALEHPHEYEVFMNNMKAKVSQAKKGKKRTKA</sequence>
<dbReference type="SUPFAM" id="SSF47095">
    <property type="entry name" value="HMG-box"/>
    <property type="match status" value="2"/>
</dbReference>
<dbReference type="EMBL" id="KE123904">
    <property type="protein sequence ID" value="EPB91953.1"/>
    <property type="molecule type" value="Genomic_DNA"/>
</dbReference>
<feature type="compositionally biased region" description="Acidic residues" evidence="3">
    <location>
        <begin position="105"/>
        <end position="115"/>
    </location>
</feature>
<feature type="region of interest" description="Disordered" evidence="3">
    <location>
        <begin position="17"/>
        <end position="73"/>
    </location>
</feature>
<gene>
    <name evidence="5" type="ORF">HMPREF1544_01247</name>
</gene>
<organism evidence="5 6">
    <name type="scientific">Mucor circinelloides f. circinelloides (strain 1006PhL)</name>
    <name type="common">Mucormycosis agent</name>
    <name type="synonym">Calyptromyces circinelloides</name>
    <dbReference type="NCBI Taxonomy" id="1220926"/>
    <lineage>
        <taxon>Eukaryota</taxon>
        <taxon>Fungi</taxon>
        <taxon>Fungi incertae sedis</taxon>
        <taxon>Mucoromycota</taxon>
        <taxon>Mucoromycotina</taxon>
        <taxon>Mucoromycetes</taxon>
        <taxon>Mucorales</taxon>
        <taxon>Mucorineae</taxon>
        <taxon>Mucoraceae</taxon>
        <taxon>Mucor</taxon>
    </lineage>
</organism>
<feature type="compositionally biased region" description="Basic residues" evidence="3">
    <location>
        <begin position="124"/>
        <end position="134"/>
    </location>
</feature>
<dbReference type="Proteomes" id="UP000014254">
    <property type="component" value="Unassembled WGS sequence"/>
</dbReference>
<feature type="compositionally biased region" description="Basic and acidic residues" evidence="3">
    <location>
        <begin position="190"/>
        <end position="216"/>
    </location>
</feature>
<keyword evidence="1 2" id="KW-0238">DNA-binding</keyword>
<name>S2K962_MUCC1</name>
<keyword evidence="6" id="KW-1185">Reference proteome</keyword>
<reference evidence="6" key="1">
    <citation type="submission" date="2013-05" db="EMBL/GenBank/DDBJ databases">
        <title>The Genome sequence of Mucor circinelloides f. circinelloides 1006PhL.</title>
        <authorList>
            <consortium name="The Broad Institute Genomics Platform"/>
            <person name="Cuomo C."/>
            <person name="Earl A."/>
            <person name="Findley K."/>
            <person name="Lee S.C."/>
            <person name="Walker B."/>
            <person name="Young S."/>
            <person name="Zeng Q."/>
            <person name="Gargeya S."/>
            <person name="Fitzgerald M."/>
            <person name="Haas B."/>
            <person name="Abouelleil A."/>
            <person name="Allen A.W."/>
            <person name="Alvarado L."/>
            <person name="Arachchi H.M."/>
            <person name="Berlin A.M."/>
            <person name="Chapman S.B."/>
            <person name="Gainer-Dewar J."/>
            <person name="Goldberg J."/>
            <person name="Griggs A."/>
            <person name="Gujja S."/>
            <person name="Hansen M."/>
            <person name="Howarth C."/>
            <person name="Imamovic A."/>
            <person name="Ireland A."/>
            <person name="Larimer J."/>
            <person name="McCowan C."/>
            <person name="Murphy C."/>
            <person name="Pearson M."/>
            <person name="Poon T.W."/>
            <person name="Priest M."/>
            <person name="Roberts A."/>
            <person name="Saif S."/>
            <person name="Shea T."/>
            <person name="Sisk P."/>
            <person name="Sykes S."/>
            <person name="Wortman J."/>
            <person name="Nusbaum C."/>
            <person name="Birren B."/>
        </authorList>
    </citation>
    <scope>NUCLEOTIDE SEQUENCE [LARGE SCALE GENOMIC DNA]</scope>
    <source>
        <strain evidence="6">1006PhL</strain>
    </source>
</reference>
<feature type="compositionally biased region" description="Low complexity" evidence="3">
    <location>
        <begin position="175"/>
        <end position="184"/>
    </location>
</feature>
<dbReference type="STRING" id="1220926.S2K962"/>
<feature type="compositionally biased region" description="Polar residues" evidence="3">
    <location>
        <begin position="164"/>
        <end position="174"/>
    </location>
</feature>
<evidence type="ECO:0000256" key="1">
    <source>
        <dbReference type="ARBA" id="ARBA00023125"/>
    </source>
</evidence>
<evidence type="ECO:0000313" key="6">
    <source>
        <dbReference type="Proteomes" id="UP000014254"/>
    </source>
</evidence>
<dbReference type="VEuPathDB" id="FungiDB:HMPREF1544_01247"/>
<dbReference type="Gene3D" id="1.10.30.10">
    <property type="entry name" value="High mobility group box domain"/>
    <property type="match status" value="2"/>
</dbReference>
<dbReference type="CDD" id="cd00084">
    <property type="entry name" value="HMG-box_SF"/>
    <property type="match status" value="1"/>
</dbReference>
<dbReference type="AlphaFoldDB" id="S2K962"/>
<dbReference type="GO" id="GO:0003677">
    <property type="term" value="F:DNA binding"/>
    <property type="evidence" value="ECO:0007669"/>
    <property type="project" value="UniProtKB-UniRule"/>
</dbReference>
<protein>
    <recommendedName>
        <fullName evidence="4">HMG box domain-containing protein</fullName>
    </recommendedName>
</protein>
<dbReference type="Pfam" id="PF00505">
    <property type="entry name" value="HMG_box"/>
    <property type="match status" value="2"/>
</dbReference>
<dbReference type="InParanoid" id="S2K962"/>